<gene>
    <name evidence="1" type="ordered locus">VIT_06s0009g03700</name>
</gene>
<sequence length="65" mass="7634">MGENPKQRLCPESQICLGISDIADAQRRVLLLQPHLSLLEHPSQLHNLHRADWIHRRDVLYHHRA</sequence>
<dbReference type="AlphaFoldDB" id="D7T138"/>
<dbReference type="HOGENOM" id="CLU_2854257_0_0_1"/>
<evidence type="ECO:0000313" key="2">
    <source>
        <dbReference type="Proteomes" id="UP000009183"/>
    </source>
</evidence>
<accession>D7T138</accession>
<organism evidence="1 2">
    <name type="scientific">Vitis vinifera</name>
    <name type="common">Grape</name>
    <dbReference type="NCBI Taxonomy" id="29760"/>
    <lineage>
        <taxon>Eukaryota</taxon>
        <taxon>Viridiplantae</taxon>
        <taxon>Streptophyta</taxon>
        <taxon>Embryophyta</taxon>
        <taxon>Tracheophyta</taxon>
        <taxon>Spermatophyta</taxon>
        <taxon>Magnoliopsida</taxon>
        <taxon>eudicotyledons</taxon>
        <taxon>Gunneridae</taxon>
        <taxon>Pentapetalae</taxon>
        <taxon>rosids</taxon>
        <taxon>Vitales</taxon>
        <taxon>Vitaceae</taxon>
        <taxon>Viteae</taxon>
        <taxon>Vitis</taxon>
    </lineage>
</organism>
<reference evidence="2" key="1">
    <citation type="journal article" date="2007" name="Nature">
        <title>The grapevine genome sequence suggests ancestral hexaploidization in major angiosperm phyla.</title>
        <authorList>
            <consortium name="The French-Italian Public Consortium for Grapevine Genome Characterization."/>
            <person name="Jaillon O."/>
            <person name="Aury J.-M."/>
            <person name="Noel B."/>
            <person name="Policriti A."/>
            <person name="Clepet C."/>
            <person name="Casagrande A."/>
            <person name="Choisne N."/>
            <person name="Aubourg S."/>
            <person name="Vitulo N."/>
            <person name="Jubin C."/>
            <person name="Vezzi A."/>
            <person name="Legeai F."/>
            <person name="Hugueney P."/>
            <person name="Dasilva C."/>
            <person name="Horner D."/>
            <person name="Mica E."/>
            <person name="Jublot D."/>
            <person name="Poulain J."/>
            <person name="Bruyere C."/>
            <person name="Billault A."/>
            <person name="Segurens B."/>
            <person name="Gouyvenoux M."/>
            <person name="Ugarte E."/>
            <person name="Cattonaro F."/>
            <person name="Anthouard V."/>
            <person name="Vico V."/>
            <person name="Del Fabbro C."/>
            <person name="Alaux M."/>
            <person name="Di Gaspero G."/>
            <person name="Dumas V."/>
            <person name="Felice N."/>
            <person name="Paillard S."/>
            <person name="Juman I."/>
            <person name="Moroldo M."/>
            <person name="Scalabrin S."/>
            <person name="Canaguier A."/>
            <person name="Le Clainche I."/>
            <person name="Malacrida G."/>
            <person name="Durand E."/>
            <person name="Pesole G."/>
            <person name="Laucou V."/>
            <person name="Chatelet P."/>
            <person name="Merdinoglu D."/>
            <person name="Delledonne M."/>
            <person name="Pezzotti M."/>
            <person name="Lecharny A."/>
            <person name="Scarpelli C."/>
            <person name="Artiguenave F."/>
            <person name="Pe M.E."/>
            <person name="Valle G."/>
            <person name="Morgante M."/>
            <person name="Caboche M."/>
            <person name="Adam-Blondon A.-F."/>
            <person name="Weissenbach J."/>
            <person name="Quetier F."/>
            <person name="Wincker P."/>
        </authorList>
    </citation>
    <scope>NUCLEOTIDE SEQUENCE [LARGE SCALE GENOMIC DNA]</scope>
    <source>
        <strain evidence="2">cv. Pinot noir / PN40024</strain>
    </source>
</reference>
<name>D7T138_VITVI</name>
<dbReference type="Proteomes" id="UP000009183">
    <property type="component" value="Chromosome 6"/>
</dbReference>
<dbReference type="InParanoid" id="D7T138"/>
<keyword evidence="2" id="KW-1185">Reference proteome</keyword>
<proteinExistence type="predicted"/>
<protein>
    <submittedName>
        <fullName evidence="1">Uncharacterized protein</fullName>
    </submittedName>
</protein>
<evidence type="ECO:0000313" key="1">
    <source>
        <dbReference type="EMBL" id="CBI24217.3"/>
    </source>
</evidence>
<dbReference type="EMBL" id="FN595504">
    <property type="protein sequence ID" value="CBI24217.3"/>
    <property type="molecule type" value="Genomic_DNA"/>
</dbReference>
<dbReference type="PaxDb" id="29760-VIT_06s0009g03700.t01"/>